<dbReference type="EMBL" id="JBHSCL010000004">
    <property type="protein sequence ID" value="MFC4219407.1"/>
    <property type="molecule type" value="Genomic_DNA"/>
</dbReference>
<dbReference type="Proteomes" id="UP001595841">
    <property type="component" value="Unassembled WGS sequence"/>
</dbReference>
<sequence>MKTKITKTNAVIIIENALKQETLLQSLEKLMNGGGDDFNGSISVLDAIFNYDPSQINQEDYDVIWNIFFGKIKLDSKDFKSVAEQIYDETLEFMTKLDQRHKESYWIPKLYIDDALKLIGTNIMGYALWMKLSDIGMSVDNYSVSYSDILYVLFDNVPDTIERDEMMEIFYLKTEEFVKSHDFKTKVPEKKLCDLSYEIYRGMQKEIERRREVRVRAA</sequence>
<reference evidence="2" key="1">
    <citation type="journal article" date="2019" name="Int. J. Syst. Evol. Microbiol.">
        <title>The Global Catalogue of Microorganisms (GCM) 10K type strain sequencing project: providing services to taxonomists for standard genome sequencing and annotation.</title>
        <authorList>
            <consortium name="The Broad Institute Genomics Platform"/>
            <consortium name="The Broad Institute Genome Sequencing Center for Infectious Disease"/>
            <person name="Wu L."/>
            <person name="Ma J."/>
        </authorList>
    </citation>
    <scope>NUCLEOTIDE SEQUENCE [LARGE SCALE GENOMIC DNA]</scope>
    <source>
        <strain evidence="2">CGMCC 1.15774</strain>
    </source>
</reference>
<comment type="caution">
    <text evidence="1">The sequence shown here is derived from an EMBL/GenBank/DDBJ whole genome shotgun (WGS) entry which is preliminary data.</text>
</comment>
<evidence type="ECO:0000313" key="2">
    <source>
        <dbReference type="Proteomes" id="UP001595841"/>
    </source>
</evidence>
<proteinExistence type="predicted"/>
<protein>
    <submittedName>
        <fullName evidence="1">Uncharacterized protein</fullName>
    </submittedName>
</protein>
<gene>
    <name evidence="1" type="ORF">ACFOWS_04645</name>
</gene>
<keyword evidence="2" id="KW-1185">Reference proteome</keyword>
<organism evidence="1 2">
    <name type="scientific">Flagellimonas marina</name>
    <dbReference type="NCBI Taxonomy" id="1775168"/>
    <lineage>
        <taxon>Bacteria</taxon>
        <taxon>Pseudomonadati</taxon>
        <taxon>Bacteroidota</taxon>
        <taxon>Flavobacteriia</taxon>
        <taxon>Flavobacteriales</taxon>
        <taxon>Flavobacteriaceae</taxon>
        <taxon>Flagellimonas</taxon>
    </lineage>
</organism>
<accession>A0ABV8PHK2</accession>
<evidence type="ECO:0000313" key="1">
    <source>
        <dbReference type="EMBL" id="MFC4219407.1"/>
    </source>
</evidence>
<dbReference type="RefSeq" id="WP_379762797.1">
    <property type="nucleotide sequence ID" value="NZ_JBHSCL010000004.1"/>
</dbReference>
<name>A0ABV8PHK2_9FLAO</name>